<keyword evidence="2" id="KW-1185">Reference proteome</keyword>
<evidence type="ECO:0008006" key="3">
    <source>
        <dbReference type="Google" id="ProtNLM"/>
    </source>
</evidence>
<dbReference type="AlphaFoldDB" id="A0AAV7W502"/>
<dbReference type="EMBL" id="JANPWB010000002">
    <property type="protein sequence ID" value="KAJ1208041.1"/>
    <property type="molecule type" value="Genomic_DNA"/>
</dbReference>
<dbReference type="Proteomes" id="UP001066276">
    <property type="component" value="Chromosome 1_2"/>
</dbReference>
<proteinExistence type="predicted"/>
<organism evidence="1 2">
    <name type="scientific">Pleurodeles waltl</name>
    <name type="common">Iberian ribbed newt</name>
    <dbReference type="NCBI Taxonomy" id="8319"/>
    <lineage>
        <taxon>Eukaryota</taxon>
        <taxon>Metazoa</taxon>
        <taxon>Chordata</taxon>
        <taxon>Craniata</taxon>
        <taxon>Vertebrata</taxon>
        <taxon>Euteleostomi</taxon>
        <taxon>Amphibia</taxon>
        <taxon>Batrachia</taxon>
        <taxon>Caudata</taxon>
        <taxon>Salamandroidea</taxon>
        <taxon>Salamandridae</taxon>
        <taxon>Pleurodelinae</taxon>
        <taxon>Pleurodeles</taxon>
    </lineage>
</organism>
<evidence type="ECO:0000313" key="1">
    <source>
        <dbReference type="EMBL" id="KAJ1208041.1"/>
    </source>
</evidence>
<protein>
    <recommendedName>
        <fullName evidence="3">C2H2-type domain-containing protein</fullName>
    </recommendedName>
</protein>
<evidence type="ECO:0000313" key="2">
    <source>
        <dbReference type="Proteomes" id="UP001066276"/>
    </source>
</evidence>
<accession>A0AAV7W502</accession>
<sequence length="120" mass="13629">MPDIHLPKRLFCGELEESKCTQGGQEKKKRYKDTLKDSLKSFGIDPDSWEILAQDRAAWRSCISKGAASYEQSRVAEVQKKRELRNPTGHLCVMCGRVSRAHNGLISHSWTHRTQSTSLT</sequence>
<reference evidence="1" key="1">
    <citation type="journal article" date="2022" name="bioRxiv">
        <title>Sequencing and chromosome-scale assembly of the giantPleurodeles waltlgenome.</title>
        <authorList>
            <person name="Brown T."/>
            <person name="Elewa A."/>
            <person name="Iarovenko S."/>
            <person name="Subramanian E."/>
            <person name="Araus A.J."/>
            <person name="Petzold A."/>
            <person name="Susuki M."/>
            <person name="Suzuki K.-i.T."/>
            <person name="Hayashi T."/>
            <person name="Toyoda A."/>
            <person name="Oliveira C."/>
            <person name="Osipova E."/>
            <person name="Leigh N.D."/>
            <person name="Simon A."/>
            <person name="Yun M.H."/>
        </authorList>
    </citation>
    <scope>NUCLEOTIDE SEQUENCE</scope>
    <source>
        <strain evidence="1">20211129_DDA</strain>
        <tissue evidence="1">Liver</tissue>
    </source>
</reference>
<gene>
    <name evidence="1" type="ORF">NDU88_003431</name>
</gene>
<comment type="caution">
    <text evidence="1">The sequence shown here is derived from an EMBL/GenBank/DDBJ whole genome shotgun (WGS) entry which is preliminary data.</text>
</comment>
<name>A0AAV7W502_PLEWA</name>